<gene>
    <name evidence="2" type="ORF">OEV82_12945</name>
</gene>
<keyword evidence="2" id="KW-0489">Methyltransferase</keyword>
<protein>
    <submittedName>
        <fullName evidence="2">Class I SAM-dependent methyltransferase</fullName>
    </submittedName>
</protein>
<dbReference type="EMBL" id="JAOUSE010000049">
    <property type="protein sequence ID" value="MCU9595349.1"/>
    <property type="molecule type" value="Genomic_DNA"/>
</dbReference>
<organism evidence="2 3">
    <name type="scientific">Pallidibacillus thermolactis</name>
    <dbReference type="NCBI Taxonomy" id="251051"/>
    <lineage>
        <taxon>Bacteria</taxon>
        <taxon>Bacillati</taxon>
        <taxon>Bacillota</taxon>
        <taxon>Bacilli</taxon>
        <taxon>Bacillales</taxon>
        <taxon>Bacillaceae</taxon>
        <taxon>Pallidibacillus</taxon>
    </lineage>
</organism>
<keyword evidence="3" id="KW-1185">Reference proteome</keyword>
<dbReference type="GO" id="GO:0032259">
    <property type="term" value="P:methylation"/>
    <property type="evidence" value="ECO:0007669"/>
    <property type="project" value="UniProtKB-KW"/>
</dbReference>
<dbReference type="PANTHER" id="PTHR43861">
    <property type="entry name" value="TRANS-ACONITATE 2-METHYLTRANSFERASE-RELATED"/>
    <property type="match status" value="1"/>
</dbReference>
<evidence type="ECO:0000259" key="1">
    <source>
        <dbReference type="Pfam" id="PF13847"/>
    </source>
</evidence>
<feature type="domain" description="Methyltransferase" evidence="1">
    <location>
        <begin position="44"/>
        <end position="150"/>
    </location>
</feature>
<reference evidence="2 3" key="1">
    <citation type="submission" date="2022-10" db="EMBL/GenBank/DDBJ databases">
        <title>Description of Fervidibacillus gen. nov. in the family Fervidibacillaceae fam. nov. with two species, Fervidibacillus albus sp. nov., and Fervidibacillus halotolerans sp. nov., isolated from tidal flat sediments.</title>
        <authorList>
            <person name="Kwon K.K."/>
            <person name="Yang S.-H."/>
        </authorList>
    </citation>
    <scope>NUCLEOTIDE SEQUENCE [LARGE SCALE GENOMIC DNA]</scope>
    <source>
        <strain evidence="2 3">DSM 23332</strain>
    </source>
</reference>
<comment type="caution">
    <text evidence="2">The sequence shown here is derived from an EMBL/GenBank/DDBJ whole genome shotgun (WGS) entry which is preliminary data.</text>
</comment>
<dbReference type="PANTHER" id="PTHR43861:SF1">
    <property type="entry name" value="TRANS-ACONITATE 2-METHYLTRANSFERASE"/>
    <property type="match status" value="1"/>
</dbReference>
<dbReference type="InterPro" id="IPR029063">
    <property type="entry name" value="SAM-dependent_MTases_sf"/>
</dbReference>
<keyword evidence="2" id="KW-0808">Transferase</keyword>
<dbReference type="Gene3D" id="3.40.50.150">
    <property type="entry name" value="Vaccinia Virus protein VP39"/>
    <property type="match status" value="1"/>
</dbReference>
<sequence>MGLIKNLRSQFKKPEGLLGSIAGMLMTIFGKEKNKWTLSLLNLKQNDHVLEIGFGPGIGIEIASKIIQNGKIIGIDFSEKMLKKAYQRNKKAIQKGKVELIHADVENLPSFQLHFDKVYSINSIIFWNNPVQTLMNIRKLMKDNGVIAITVQPFTKDATVDTAKQFGIEIVKQLVEAGFIHVKTELKQMKPVPIVCVLGVNKEFQSA</sequence>
<dbReference type="RefSeq" id="WP_263062128.1">
    <property type="nucleotide sequence ID" value="NZ_JAOUSE010000049.1"/>
</dbReference>
<dbReference type="CDD" id="cd02440">
    <property type="entry name" value="AdoMet_MTases"/>
    <property type="match status" value="1"/>
</dbReference>
<evidence type="ECO:0000313" key="3">
    <source>
        <dbReference type="Proteomes" id="UP001208656"/>
    </source>
</evidence>
<dbReference type="InterPro" id="IPR025714">
    <property type="entry name" value="Methyltranfer_dom"/>
</dbReference>
<dbReference type="Pfam" id="PF13847">
    <property type="entry name" value="Methyltransf_31"/>
    <property type="match status" value="1"/>
</dbReference>
<dbReference type="GO" id="GO:0008168">
    <property type="term" value="F:methyltransferase activity"/>
    <property type="evidence" value="ECO:0007669"/>
    <property type="project" value="UniProtKB-KW"/>
</dbReference>
<dbReference type="Proteomes" id="UP001208656">
    <property type="component" value="Unassembled WGS sequence"/>
</dbReference>
<evidence type="ECO:0000313" key="2">
    <source>
        <dbReference type="EMBL" id="MCU9595349.1"/>
    </source>
</evidence>
<name>A0ABT2WKV5_9BACI</name>
<accession>A0ABT2WKV5</accession>
<dbReference type="SUPFAM" id="SSF53335">
    <property type="entry name" value="S-adenosyl-L-methionine-dependent methyltransferases"/>
    <property type="match status" value="1"/>
</dbReference>
<proteinExistence type="predicted"/>